<comment type="cofactor">
    <cofactor evidence="1">
        <name>Ca(2+)</name>
        <dbReference type="ChEBI" id="CHEBI:29108"/>
    </cofactor>
</comment>
<feature type="signal peptide" evidence="4">
    <location>
        <begin position="1"/>
        <end position="20"/>
    </location>
</feature>
<dbReference type="EMBL" id="LTDF01000044">
    <property type="protein sequence ID" value="KXT54549.1"/>
    <property type="molecule type" value="Genomic_DNA"/>
</dbReference>
<sequence>MKKKIISILCIVWMALPVFAGTGNIAIRATATASSSRDSDSGPSKAIDGFIHLDNAGEWVSGAIMPHWQQLPFPWIQLDWEEEVTISRIILYDRPNKDAHTAGGDLYFSDGSRIGVVGIPNDGTPKVVEFEPKKVRWVKFVANDAVGSYIGLSEIEVYPPAEACEDFVSQVDPFIETTKGRYFFFITGNQPFGMIGAAPMTRNRNQFGGGYNYNSTEVLGFPQIHCWVLAGLTLMPTTGNVDPTLGEENWKSSFMHEEEIAQPGYHRMYLKDYGIWVEQTATDRTGMYRLTFTQDSDADILVNLGGYIASTTMRNADVKKVSNNEIEGSFDTYGRHWGGPENVKVHFVIRFDKDFERLDGWRDKERYSDIDTLQGSSIITRRHPKEELSYLDSPTSGVSAHYRVKTGDKICVRTAISYVSVDNARENLENDAVTWDFDLVKKTSQDEWNKWLGRIEVKGGSQKQRTKFYTDLWHVLLGRHKIDDVNGEYPDLTEGERYYSYTRNIHPKTRTLPRGEDGKVLHHMYNSDAFWLTQWNLNILWGLGWPEMMDEMSASLIRYADNGGLIPRGPCAGGYTYIMSGCPATPLIVSTYNKGLMTKCDPMHAFKTMQRNHMPGGMMGIGDYYLENGYQPGNAGMTIESNFQDWALSQMAIRLGLNNEAEYFRSRSKGWKKLYHSEQKLIFPKNDKGEWLHEDPLKGDGYIEANAWQATFGISHALPELTDLMGGENEFCNKLNHAFEQAAPQDFVFGYGTGYVSYANQPGCSNAHAFSWGGKPWLTQYWVRRVNEQAYGAITPDRGYGGHDEDQGQMGGVSALMSIGLFSACGTAAAEPIYEITSPVFNEITIHLDKRYYPDSSSGKFIIRTYNNSDQNMYINKAHLNGKKLDTFWFSHEVFAKGGVLELWMGPNPNKNWGKKNLPIR</sequence>
<dbReference type="GO" id="GO:0030246">
    <property type="term" value="F:carbohydrate binding"/>
    <property type="evidence" value="ECO:0007669"/>
    <property type="project" value="InterPro"/>
</dbReference>
<evidence type="ECO:0000256" key="4">
    <source>
        <dbReference type="SAM" id="SignalP"/>
    </source>
</evidence>
<dbReference type="InterPro" id="IPR055826">
    <property type="entry name" value="DUF7402"/>
</dbReference>
<dbReference type="GO" id="GO:0000224">
    <property type="term" value="F:peptide-N4-(N-acetyl-beta-glucosaminyl)asparagine amidase activity"/>
    <property type="evidence" value="ECO:0007669"/>
    <property type="project" value="TreeGrafter"/>
</dbReference>
<dbReference type="Gene3D" id="1.20.1610.10">
    <property type="entry name" value="alpha-1,2-mannosidases domains"/>
    <property type="match status" value="1"/>
</dbReference>
<dbReference type="InterPro" id="IPR005887">
    <property type="entry name" value="GH92_a_mannosidase_put"/>
</dbReference>
<reference evidence="8 9" key="1">
    <citation type="submission" date="2016-02" db="EMBL/GenBank/DDBJ databases">
        <authorList>
            <person name="Wen L."/>
            <person name="He K."/>
            <person name="Yang H."/>
        </authorList>
    </citation>
    <scope>NUCLEOTIDE SEQUENCE [LARGE SCALE GENOMIC DNA]</scope>
    <source>
        <strain evidence="8 9">KLE1704</strain>
    </source>
</reference>
<feature type="domain" description="Glycosyl hydrolase family 92 N-terminal" evidence="6">
    <location>
        <begin position="171"/>
        <end position="417"/>
    </location>
</feature>
<name>A0A139LSW5_9BACE</name>
<dbReference type="Pfam" id="PF17678">
    <property type="entry name" value="Glyco_hydro_92N"/>
    <property type="match status" value="1"/>
</dbReference>
<proteinExistence type="predicted"/>
<dbReference type="Gene3D" id="2.70.98.10">
    <property type="match status" value="1"/>
</dbReference>
<dbReference type="InterPro" id="IPR008979">
    <property type="entry name" value="Galactose-bd-like_sf"/>
</dbReference>
<dbReference type="RefSeq" id="WP_022208949.1">
    <property type="nucleotide sequence ID" value="NZ_KQ968678.1"/>
</dbReference>
<evidence type="ECO:0000256" key="2">
    <source>
        <dbReference type="ARBA" id="ARBA00011245"/>
    </source>
</evidence>
<evidence type="ECO:0000256" key="1">
    <source>
        <dbReference type="ARBA" id="ARBA00001913"/>
    </source>
</evidence>
<dbReference type="PATRIC" id="fig|329854.7.peg.723"/>
<evidence type="ECO:0000259" key="5">
    <source>
        <dbReference type="Pfam" id="PF07971"/>
    </source>
</evidence>
<dbReference type="GO" id="GO:0006516">
    <property type="term" value="P:glycoprotein catabolic process"/>
    <property type="evidence" value="ECO:0007669"/>
    <property type="project" value="TreeGrafter"/>
</dbReference>
<evidence type="ECO:0000259" key="6">
    <source>
        <dbReference type="Pfam" id="PF17678"/>
    </source>
</evidence>
<dbReference type="InterPro" id="IPR008928">
    <property type="entry name" value="6-hairpin_glycosidase_sf"/>
</dbReference>
<comment type="caution">
    <text evidence="8">The sequence shown here is derived from an EMBL/GenBank/DDBJ whole genome shotgun (WGS) entry which is preliminary data.</text>
</comment>
<dbReference type="Proteomes" id="UP000070319">
    <property type="component" value="Unassembled WGS sequence"/>
</dbReference>
<dbReference type="InterPro" id="IPR041371">
    <property type="entry name" value="GH92_N"/>
</dbReference>
<dbReference type="GO" id="GO:0005975">
    <property type="term" value="P:carbohydrate metabolic process"/>
    <property type="evidence" value="ECO:0007669"/>
    <property type="project" value="InterPro"/>
</dbReference>
<dbReference type="PANTHER" id="PTHR12143">
    <property type="entry name" value="PEPTIDE N-GLYCANASE PNGASE -RELATED"/>
    <property type="match status" value="1"/>
</dbReference>
<organism evidence="8">
    <name type="scientific">Bacteroides intestinalis</name>
    <dbReference type="NCBI Taxonomy" id="329854"/>
    <lineage>
        <taxon>Bacteria</taxon>
        <taxon>Pseudomonadati</taxon>
        <taxon>Bacteroidota</taxon>
        <taxon>Bacteroidia</taxon>
        <taxon>Bacteroidales</taxon>
        <taxon>Bacteroidaceae</taxon>
        <taxon>Bacteroides</taxon>
    </lineage>
</organism>
<accession>A0A139LSW5</accession>
<feature type="domain" description="Glycosyl hydrolase family 92" evidence="5">
    <location>
        <begin position="423"/>
        <end position="907"/>
    </location>
</feature>
<dbReference type="NCBIfam" id="TIGR01180">
    <property type="entry name" value="aman2_put"/>
    <property type="match status" value="1"/>
</dbReference>
<protein>
    <submittedName>
        <fullName evidence="8">Putative alpha-1,2-mannosidase</fullName>
    </submittedName>
</protein>
<dbReference type="InterPro" id="IPR012939">
    <property type="entry name" value="Glyco_hydro_92"/>
</dbReference>
<feature type="chain" id="PRO_5007487550" evidence="4">
    <location>
        <begin position="21"/>
        <end position="921"/>
    </location>
</feature>
<dbReference type="InterPro" id="IPR050883">
    <property type="entry name" value="PNGase"/>
</dbReference>
<dbReference type="Pfam" id="PF07971">
    <property type="entry name" value="Glyco_hydro_92"/>
    <property type="match status" value="1"/>
</dbReference>
<gene>
    <name evidence="8" type="ORF">HMPREF2531_00720</name>
</gene>
<comment type="subunit">
    <text evidence="2">Monomer.</text>
</comment>
<dbReference type="InterPro" id="IPR014718">
    <property type="entry name" value="GH-type_carb-bd"/>
</dbReference>
<dbReference type="AlphaFoldDB" id="A0A139LSW5"/>
<dbReference type="GO" id="GO:0005829">
    <property type="term" value="C:cytosol"/>
    <property type="evidence" value="ECO:0007669"/>
    <property type="project" value="TreeGrafter"/>
</dbReference>
<evidence type="ECO:0000313" key="9">
    <source>
        <dbReference type="Proteomes" id="UP000070319"/>
    </source>
</evidence>
<dbReference type="SUPFAM" id="SSF48208">
    <property type="entry name" value="Six-hairpin glycosidases"/>
    <property type="match status" value="1"/>
</dbReference>
<evidence type="ECO:0000259" key="7">
    <source>
        <dbReference type="Pfam" id="PF24135"/>
    </source>
</evidence>
<dbReference type="Gene3D" id="3.30.2080.10">
    <property type="entry name" value="GH92 mannosidase domain"/>
    <property type="match status" value="1"/>
</dbReference>
<keyword evidence="3" id="KW-0106">Calcium</keyword>
<feature type="domain" description="DUF7402" evidence="7">
    <location>
        <begin position="24"/>
        <end position="158"/>
    </location>
</feature>
<dbReference type="Pfam" id="PF24135">
    <property type="entry name" value="DUF7402"/>
    <property type="match status" value="1"/>
</dbReference>
<dbReference type="Gene3D" id="2.60.120.260">
    <property type="entry name" value="Galactose-binding domain-like"/>
    <property type="match status" value="1"/>
</dbReference>
<dbReference type="Gene3D" id="1.20.1050.60">
    <property type="entry name" value="alpha-1,2-mannosidase"/>
    <property type="match status" value="1"/>
</dbReference>
<evidence type="ECO:0000256" key="3">
    <source>
        <dbReference type="ARBA" id="ARBA00022837"/>
    </source>
</evidence>
<evidence type="ECO:0000313" key="8">
    <source>
        <dbReference type="EMBL" id="KXT54549.1"/>
    </source>
</evidence>
<keyword evidence="4" id="KW-0732">Signal</keyword>
<dbReference type="SUPFAM" id="SSF49785">
    <property type="entry name" value="Galactose-binding domain-like"/>
    <property type="match status" value="1"/>
</dbReference>
<dbReference type="PANTHER" id="PTHR12143:SF39">
    <property type="entry name" value="SECRETED PROTEIN"/>
    <property type="match status" value="1"/>
</dbReference>